<dbReference type="Gene3D" id="1.10.287.130">
    <property type="match status" value="1"/>
</dbReference>
<dbReference type="Gene3D" id="3.30.450.40">
    <property type="match status" value="1"/>
</dbReference>
<dbReference type="InterPro" id="IPR004358">
    <property type="entry name" value="Sig_transdc_His_kin-like_C"/>
</dbReference>
<dbReference type="FunFam" id="1.10.287.130:FF:000001">
    <property type="entry name" value="Two-component sensor histidine kinase"/>
    <property type="match status" value="1"/>
</dbReference>
<dbReference type="GO" id="GO:0016020">
    <property type="term" value="C:membrane"/>
    <property type="evidence" value="ECO:0007669"/>
    <property type="project" value="UniProtKB-SubCell"/>
</dbReference>
<sequence>MTRTKTPDLTREEVDLLIQESTKINVFGYSVDEILRLSVDKITKLTGVKKSSVIFFESGISQKMAVSGFSKDSLHELPFNSIKSSPILKAISNKKVMMASNIHELEDMPLSMKKELEKENVVSMASAPMIINDELVGVLTIYGDGKNLFNAKQIYILSLLASQIAFAINNQKLIRKIRSEKLKLETVQDAIEDGLILFDIGGKVIDYNKAAERILGMKKDIRGLIRKDYLSNQSAHFNQRVDSQRDPNEVFSKVVETGKTQEYFSSLKLSKETRTLQTRLSPIKRGNKIIGVTSNFRDVTDIENQKKEALLEKEKWQAVFDHTGDGVLVVNKTTRKILAANPALEKMVGYKEEEMLGKDFHCYVGLEVDSKGICKNCPISEALQKIEKKNYQSETIEIVLKRKDNSEFWGQVSLSVLKKEIERESLIIITVRDITKLKEVDQLKKDFTSIVSHELRTPLTAIKGFLSMIIKGDVGDLEAKQLHFLNRVYQSTERMVLLVEDLLVINRIETEKVSVTIKPISLNRVLQEVIDELTIKSLSKNIRVRVYIPQNFSNVSADADRLKQILYNLIGNAIKYSQAGSKVRVDVKINDEGMAEVSIKDQGVGISEFDMDKLFKKFSRIQNELSVKAGGSGLGLYITKSLVETQGGKVWAESEKGKGSNFTFTLPLYN</sequence>
<keyword evidence="5" id="KW-0808">Transferase</keyword>
<protein>
    <recommendedName>
        <fullName evidence="3">histidine kinase</fullName>
        <ecNumber evidence="3">2.7.13.3</ecNumber>
    </recommendedName>
</protein>
<evidence type="ECO:0000256" key="9">
    <source>
        <dbReference type="ARBA" id="ARBA00022840"/>
    </source>
</evidence>
<keyword evidence="9" id="KW-0067">ATP-binding</keyword>
<dbReference type="SUPFAM" id="SSF47384">
    <property type="entry name" value="Homodimeric domain of signal transducing histidine kinase"/>
    <property type="match status" value="1"/>
</dbReference>
<dbReference type="InterPro" id="IPR003018">
    <property type="entry name" value="GAF"/>
</dbReference>
<dbReference type="PRINTS" id="PR00344">
    <property type="entry name" value="BCTRLSENSOR"/>
</dbReference>
<keyword evidence="10" id="KW-1133">Transmembrane helix</keyword>
<evidence type="ECO:0000313" key="16">
    <source>
        <dbReference type="EMBL" id="KKS09863.1"/>
    </source>
</evidence>
<dbReference type="GO" id="GO:0007234">
    <property type="term" value="P:osmosensory signaling via phosphorelay pathway"/>
    <property type="evidence" value="ECO:0007669"/>
    <property type="project" value="TreeGrafter"/>
</dbReference>
<dbReference type="InterPro" id="IPR000014">
    <property type="entry name" value="PAS"/>
</dbReference>
<dbReference type="CDD" id="cd00082">
    <property type="entry name" value="HisKA"/>
    <property type="match status" value="1"/>
</dbReference>
<feature type="domain" description="PAS" evidence="14">
    <location>
        <begin position="180"/>
        <end position="220"/>
    </location>
</feature>
<dbReference type="Pfam" id="PF08448">
    <property type="entry name" value="PAS_4"/>
    <property type="match status" value="1"/>
</dbReference>
<dbReference type="CDD" id="cd16922">
    <property type="entry name" value="HATPase_EvgS-ArcB-TorS-like"/>
    <property type="match status" value="1"/>
</dbReference>
<dbReference type="AlphaFoldDB" id="A0A0G0Z9Y8"/>
<keyword evidence="12" id="KW-0472">Membrane</keyword>
<dbReference type="InterPro" id="IPR029016">
    <property type="entry name" value="GAF-like_dom_sf"/>
</dbReference>
<dbReference type="SUPFAM" id="SSF55874">
    <property type="entry name" value="ATPase domain of HSP90 chaperone/DNA topoisomerase II/histidine kinase"/>
    <property type="match status" value="1"/>
</dbReference>
<dbReference type="SUPFAM" id="SSF55781">
    <property type="entry name" value="GAF domain-like"/>
    <property type="match status" value="1"/>
</dbReference>
<comment type="subcellular location">
    <subcellularLocation>
        <location evidence="2">Membrane</location>
        <topology evidence="2">Multi-pass membrane protein</topology>
    </subcellularLocation>
</comment>
<dbReference type="SMART" id="SM00387">
    <property type="entry name" value="HATPase_c"/>
    <property type="match status" value="1"/>
</dbReference>
<accession>A0A0G0Z9Y8</accession>
<evidence type="ECO:0000256" key="2">
    <source>
        <dbReference type="ARBA" id="ARBA00004141"/>
    </source>
</evidence>
<dbReference type="PROSITE" id="PS50112">
    <property type="entry name" value="PAS"/>
    <property type="match status" value="2"/>
</dbReference>
<dbReference type="Pfam" id="PF13426">
    <property type="entry name" value="PAS_9"/>
    <property type="match status" value="1"/>
</dbReference>
<evidence type="ECO:0000313" key="17">
    <source>
        <dbReference type="Proteomes" id="UP000033869"/>
    </source>
</evidence>
<evidence type="ECO:0000256" key="6">
    <source>
        <dbReference type="ARBA" id="ARBA00022692"/>
    </source>
</evidence>
<dbReference type="NCBIfam" id="TIGR00229">
    <property type="entry name" value="sensory_box"/>
    <property type="match status" value="2"/>
</dbReference>
<dbReference type="InterPro" id="IPR013656">
    <property type="entry name" value="PAS_4"/>
</dbReference>
<dbReference type="PANTHER" id="PTHR42878:SF7">
    <property type="entry name" value="SENSOR HISTIDINE KINASE GLRK"/>
    <property type="match status" value="1"/>
</dbReference>
<gene>
    <name evidence="16" type="ORF">UU65_C0001G0268</name>
</gene>
<evidence type="ECO:0000256" key="12">
    <source>
        <dbReference type="ARBA" id="ARBA00023136"/>
    </source>
</evidence>
<evidence type="ECO:0000256" key="4">
    <source>
        <dbReference type="ARBA" id="ARBA00022553"/>
    </source>
</evidence>
<dbReference type="InterPro" id="IPR001610">
    <property type="entry name" value="PAC"/>
</dbReference>
<dbReference type="GO" id="GO:0005524">
    <property type="term" value="F:ATP binding"/>
    <property type="evidence" value="ECO:0007669"/>
    <property type="project" value="UniProtKB-KW"/>
</dbReference>
<dbReference type="SMART" id="SM00065">
    <property type="entry name" value="GAF"/>
    <property type="match status" value="1"/>
</dbReference>
<evidence type="ECO:0000256" key="1">
    <source>
        <dbReference type="ARBA" id="ARBA00000085"/>
    </source>
</evidence>
<feature type="domain" description="PAC" evidence="15">
    <location>
        <begin position="394"/>
        <end position="446"/>
    </location>
</feature>
<feature type="domain" description="PAS" evidence="14">
    <location>
        <begin position="312"/>
        <end position="358"/>
    </location>
</feature>
<dbReference type="InterPro" id="IPR003594">
    <property type="entry name" value="HATPase_dom"/>
</dbReference>
<dbReference type="SMART" id="SM00091">
    <property type="entry name" value="PAS"/>
    <property type="match status" value="2"/>
</dbReference>
<evidence type="ECO:0000259" key="13">
    <source>
        <dbReference type="PROSITE" id="PS50109"/>
    </source>
</evidence>
<dbReference type="EMBL" id="LCBL01000001">
    <property type="protein sequence ID" value="KKS09863.1"/>
    <property type="molecule type" value="Genomic_DNA"/>
</dbReference>
<dbReference type="SMART" id="SM00086">
    <property type="entry name" value="PAC"/>
    <property type="match status" value="2"/>
</dbReference>
<evidence type="ECO:0000256" key="10">
    <source>
        <dbReference type="ARBA" id="ARBA00022989"/>
    </source>
</evidence>
<dbReference type="GO" id="GO:0000155">
    <property type="term" value="F:phosphorelay sensor kinase activity"/>
    <property type="evidence" value="ECO:0007669"/>
    <property type="project" value="InterPro"/>
</dbReference>
<proteinExistence type="predicted"/>
<dbReference type="PROSITE" id="PS50113">
    <property type="entry name" value="PAC"/>
    <property type="match status" value="1"/>
</dbReference>
<comment type="caution">
    <text evidence="16">The sequence shown here is derived from an EMBL/GenBank/DDBJ whole genome shotgun (WGS) entry which is preliminary data.</text>
</comment>
<dbReference type="InterPro" id="IPR000700">
    <property type="entry name" value="PAS-assoc_C"/>
</dbReference>
<feature type="domain" description="Histidine kinase" evidence="13">
    <location>
        <begin position="450"/>
        <end position="670"/>
    </location>
</feature>
<dbReference type="PANTHER" id="PTHR42878">
    <property type="entry name" value="TWO-COMPONENT HISTIDINE KINASE"/>
    <property type="match status" value="1"/>
</dbReference>
<evidence type="ECO:0000259" key="14">
    <source>
        <dbReference type="PROSITE" id="PS50112"/>
    </source>
</evidence>
<dbReference type="InterPro" id="IPR005467">
    <property type="entry name" value="His_kinase_dom"/>
</dbReference>
<evidence type="ECO:0000256" key="11">
    <source>
        <dbReference type="ARBA" id="ARBA00023012"/>
    </source>
</evidence>
<dbReference type="InterPro" id="IPR036890">
    <property type="entry name" value="HATPase_C_sf"/>
</dbReference>
<dbReference type="InterPro" id="IPR036097">
    <property type="entry name" value="HisK_dim/P_sf"/>
</dbReference>
<keyword evidence="7" id="KW-0547">Nucleotide-binding</keyword>
<dbReference type="InterPro" id="IPR050351">
    <property type="entry name" value="BphY/WalK/GraS-like"/>
</dbReference>
<dbReference type="GO" id="GO:0000156">
    <property type="term" value="F:phosphorelay response regulator activity"/>
    <property type="evidence" value="ECO:0007669"/>
    <property type="project" value="TreeGrafter"/>
</dbReference>
<name>A0A0G0Z9Y8_UNCC2</name>
<dbReference type="GO" id="GO:0030295">
    <property type="term" value="F:protein kinase activator activity"/>
    <property type="evidence" value="ECO:0007669"/>
    <property type="project" value="TreeGrafter"/>
</dbReference>
<dbReference type="InterPro" id="IPR003661">
    <property type="entry name" value="HisK_dim/P_dom"/>
</dbReference>
<dbReference type="SMART" id="SM00388">
    <property type="entry name" value="HisKA"/>
    <property type="match status" value="1"/>
</dbReference>
<keyword evidence="11" id="KW-0902">Two-component regulatory system</keyword>
<keyword evidence="4" id="KW-0597">Phosphoprotein</keyword>
<evidence type="ECO:0000259" key="15">
    <source>
        <dbReference type="PROSITE" id="PS50113"/>
    </source>
</evidence>
<dbReference type="EC" id="2.7.13.3" evidence="3"/>
<dbReference type="CDD" id="cd00130">
    <property type="entry name" value="PAS"/>
    <property type="match status" value="1"/>
</dbReference>
<dbReference type="InterPro" id="IPR035965">
    <property type="entry name" value="PAS-like_dom_sf"/>
</dbReference>
<dbReference type="Pfam" id="PF13185">
    <property type="entry name" value="GAF_2"/>
    <property type="match status" value="1"/>
</dbReference>
<evidence type="ECO:0000256" key="5">
    <source>
        <dbReference type="ARBA" id="ARBA00022679"/>
    </source>
</evidence>
<evidence type="ECO:0000256" key="3">
    <source>
        <dbReference type="ARBA" id="ARBA00012438"/>
    </source>
</evidence>
<dbReference type="Pfam" id="PF00512">
    <property type="entry name" value="HisKA"/>
    <property type="match status" value="1"/>
</dbReference>
<keyword evidence="8 16" id="KW-0418">Kinase</keyword>
<keyword evidence="6" id="KW-0812">Transmembrane</keyword>
<evidence type="ECO:0000256" key="7">
    <source>
        <dbReference type="ARBA" id="ARBA00022741"/>
    </source>
</evidence>
<dbReference type="Pfam" id="PF02518">
    <property type="entry name" value="HATPase_c"/>
    <property type="match status" value="1"/>
</dbReference>
<organism evidence="16 17">
    <name type="scientific">candidate division CPR2 bacterium GW2011_GWC1_41_48</name>
    <dbReference type="NCBI Taxonomy" id="1618344"/>
    <lineage>
        <taxon>Bacteria</taxon>
        <taxon>Bacteria division CPR2</taxon>
    </lineage>
</organism>
<dbReference type="SUPFAM" id="SSF55785">
    <property type="entry name" value="PYP-like sensor domain (PAS domain)"/>
    <property type="match status" value="2"/>
</dbReference>
<comment type="catalytic activity">
    <reaction evidence="1">
        <text>ATP + protein L-histidine = ADP + protein N-phospho-L-histidine.</text>
        <dbReference type="EC" id="2.7.13.3"/>
    </reaction>
</comment>
<dbReference type="Gene3D" id="3.30.565.10">
    <property type="entry name" value="Histidine kinase-like ATPase, C-terminal domain"/>
    <property type="match status" value="1"/>
</dbReference>
<dbReference type="Gene3D" id="3.30.450.20">
    <property type="entry name" value="PAS domain"/>
    <property type="match status" value="2"/>
</dbReference>
<dbReference type="Proteomes" id="UP000033869">
    <property type="component" value="Unassembled WGS sequence"/>
</dbReference>
<evidence type="ECO:0000256" key="8">
    <source>
        <dbReference type="ARBA" id="ARBA00022777"/>
    </source>
</evidence>
<dbReference type="PROSITE" id="PS50109">
    <property type="entry name" value="HIS_KIN"/>
    <property type="match status" value="1"/>
</dbReference>
<reference evidence="16 17" key="1">
    <citation type="journal article" date="2015" name="Nature">
        <title>rRNA introns, odd ribosomes, and small enigmatic genomes across a large radiation of phyla.</title>
        <authorList>
            <person name="Brown C.T."/>
            <person name="Hug L.A."/>
            <person name="Thomas B.C."/>
            <person name="Sharon I."/>
            <person name="Castelle C.J."/>
            <person name="Singh A."/>
            <person name="Wilkins M.J."/>
            <person name="Williams K.H."/>
            <person name="Banfield J.F."/>
        </authorList>
    </citation>
    <scope>NUCLEOTIDE SEQUENCE [LARGE SCALE GENOMIC DNA]</scope>
</reference>
<dbReference type="FunFam" id="3.30.565.10:FF:000006">
    <property type="entry name" value="Sensor histidine kinase WalK"/>
    <property type="match status" value="1"/>
</dbReference>